<dbReference type="HOGENOM" id="CLU_139227_0_0_7"/>
<dbReference type="AlphaFoldDB" id="V8CCK1"/>
<evidence type="ECO:0000313" key="2">
    <source>
        <dbReference type="Proteomes" id="UP000018731"/>
    </source>
</evidence>
<accession>V8CCK1</accession>
<dbReference type="STRING" id="1357400.HMPREF2086_00414"/>
<dbReference type="RefSeq" id="WP_023927094.1">
    <property type="nucleotide sequence ID" value="NZ_KI669454.1"/>
</dbReference>
<sequence>MLPHFSKIQRFIIRWKSRSLGPDIDSIITVLSVLIYMGKSDKKEDNMDKQLGIAKHILYDRLKLGGIASFVLERVIVEVGEFIDDEGKYIRAREKAFDEFVQNIQLYSFALDMLEGEENASKLEMLRSVIQKSYDETYSLKKESKRILQVQESRFLH</sequence>
<evidence type="ECO:0008006" key="3">
    <source>
        <dbReference type="Google" id="ProtNLM"/>
    </source>
</evidence>
<dbReference type="OrthoDB" id="5324611at2"/>
<dbReference type="PATRIC" id="fig|1357400.3.peg.561"/>
<gene>
    <name evidence="1" type="ORF">HMPREF2086_00414</name>
</gene>
<comment type="caution">
    <text evidence="1">The sequence shown here is derived from an EMBL/GenBank/DDBJ whole genome shotgun (WGS) entry which is preliminary data.</text>
</comment>
<protein>
    <recommendedName>
        <fullName evidence="3">Co-chaperone DjlA N-terminal domain-containing protein</fullName>
    </recommendedName>
</protein>
<organism evidence="1 2">
    <name type="scientific">Helicobacter macacae MIT 99-5501</name>
    <dbReference type="NCBI Taxonomy" id="1357400"/>
    <lineage>
        <taxon>Bacteria</taxon>
        <taxon>Pseudomonadati</taxon>
        <taxon>Campylobacterota</taxon>
        <taxon>Epsilonproteobacteria</taxon>
        <taxon>Campylobacterales</taxon>
        <taxon>Helicobacteraceae</taxon>
        <taxon>Helicobacter</taxon>
    </lineage>
</organism>
<reference evidence="1 2" key="1">
    <citation type="journal article" date="2014" name="Genome Announc.">
        <title>Draft genome sequences of six enterohepatic helicobacter species isolated from humans and one from rhesus macaques.</title>
        <authorList>
            <person name="Shen Z."/>
            <person name="Sheh A."/>
            <person name="Young S.K."/>
            <person name="Abouelliel A."/>
            <person name="Ward D.V."/>
            <person name="Earl A.M."/>
            <person name="Fox J.G."/>
        </authorList>
    </citation>
    <scope>NUCLEOTIDE SEQUENCE [LARGE SCALE GENOMIC DNA]</scope>
    <source>
        <strain evidence="1 2">MIT 99-5501</strain>
    </source>
</reference>
<evidence type="ECO:0000313" key="1">
    <source>
        <dbReference type="EMBL" id="ETD25079.1"/>
    </source>
</evidence>
<proteinExistence type="predicted"/>
<dbReference type="EMBL" id="AZJI01000001">
    <property type="protein sequence ID" value="ETD25079.1"/>
    <property type="molecule type" value="Genomic_DNA"/>
</dbReference>
<dbReference type="Proteomes" id="UP000018731">
    <property type="component" value="Unassembled WGS sequence"/>
</dbReference>
<name>V8CCK1_9HELI</name>
<keyword evidence="2" id="KW-1185">Reference proteome</keyword>